<feature type="transmembrane region" description="Helical" evidence="1">
    <location>
        <begin position="20"/>
        <end position="37"/>
    </location>
</feature>
<organism evidence="2 3">
    <name type="scientific">Danxiaibacter flavus</name>
    <dbReference type="NCBI Taxonomy" id="3049108"/>
    <lineage>
        <taxon>Bacteria</taxon>
        <taxon>Pseudomonadati</taxon>
        <taxon>Bacteroidota</taxon>
        <taxon>Chitinophagia</taxon>
        <taxon>Chitinophagales</taxon>
        <taxon>Chitinophagaceae</taxon>
        <taxon>Danxiaibacter</taxon>
    </lineage>
</organism>
<proteinExistence type="predicted"/>
<keyword evidence="1" id="KW-1133">Transmembrane helix</keyword>
<dbReference type="EMBL" id="JAULBC010000001">
    <property type="protein sequence ID" value="MEX6686161.1"/>
    <property type="molecule type" value="Genomic_DNA"/>
</dbReference>
<evidence type="ECO:0000313" key="3">
    <source>
        <dbReference type="Proteomes" id="UP001560573"/>
    </source>
</evidence>
<feature type="transmembrane region" description="Helical" evidence="1">
    <location>
        <begin position="44"/>
        <end position="67"/>
    </location>
</feature>
<keyword evidence="1" id="KW-0472">Membrane</keyword>
<comment type="caution">
    <text evidence="2">The sequence shown here is derived from an EMBL/GenBank/DDBJ whole genome shotgun (WGS) entry which is preliminary data.</text>
</comment>
<reference evidence="2 3" key="1">
    <citation type="submission" date="2023-07" db="EMBL/GenBank/DDBJ databases">
        <authorList>
            <person name="Lian W.-H."/>
        </authorList>
    </citation>
    <scope>NUCLEOTIDE SEQUENCE [LARGE SCALE GENOMIC DNA]</scope>
    <source>
        <strain evidence="2 3">SYSU DXS3180</strain>
    </source>
</reference>
<feature type="transmembrane region" description="Helical" evidence="1">
    <location>
        <begin position="87"/>
        <end position="109"/>
    </location>
</feature>
<keyword evidence="3" id="KW-1185">Reference proteome</keyword>
<gene>
    <name evidence="2" type="ORF">QTN47_01575</name>
</gene>
<evidence type="ECO:0000256" key="1">
    <source>
        <dbReference type="SAM" id="Phobius"/>
    </source>
</evidence>
<dbReference type="Pfam" id="PF07077">
    <property type="entry name" value="DUF1345"/>
    <property type="match status" value="1"/>
</dbReference>
<protein>
    <submittedName>
        <fullName evidence="2">DUF1345 domain-containing protein</fullName>
    </submittedName>
</protein>
<evidence type="ECO:0000313" key="2">
    <source>
        <dbReference type="EMBL" id="MEX6686161.1"/>
    </source>
</evidence>
<feature type="transmembrane region" description="Helical" evidence="1">
    <location>
        <begin position="118"/>
        <end position="144"/>
    </location>
</feature>
<keyword evidence="1" id="KW-0812">Transmembrane</keyword>
<dbReference type="RefSeq" id="WP_369327551.1">
    <property type="nucleotide sequence ID" value="NZ_JAULBC010000001.1"/>
</dbReference>
<feature type="transmembrane region" description="Helical" evidence="1">
    <location>
        <begin position="201"/>
        <end position="224"/>
    </location>
</feature>
<dbReference type="Proteomes" id="UP001560573">
    <property type="component" value="Unassembled WGS sequence"/>
</dbReference>
<accession>A0ABV3ZAP7</accession>
<name>A0ABV3ZAP7_9BACT</name>
<sequence length="228" mass="25723">MAKDVTKNKWQDILLWMTPLHRVLIASAATILTFIFIRKNSFSAPLLAILLWDVFAVCYTLATWLIILTRSTIQLRIQARIEDGSRIFVFSSIIIASIACMCTVVLLIVSKDGSQSGLYLPVSIAGMLLSWTIVHTTFCLHYAYLFYDDDEEDTTRHAEGLDFPNEKKPDLLDFAYFSFVIGMTFQVSDVEVTSRIIRRTVLFHGLLSFVLNTFVVALTVNLIAGLKA</sequence>
<dbReference type="InterPro" id="IPR009781">
    <property type="entry name" value="DUF1345"/>
</dbReference>